<gene>
    <name evidence="1" type="ORF">LCGC14_2184440</name>
</gene>
<feature type="non-terminal residue" evidence="1">
    <location>
        <position position="76"/>
    </location>
</feature>
<sequence length="76" mass="9057">MSYILNSENTKFNFLILKEIQNHTFFRVNNVRNSYIQKVLNKRFQNFEETNKRSISCKIGKIVAELILLGIVEKYN</sequence>
<dbReference type="AlphaFoldDB" id="A0A0F9DLC3"/>
<evidence type="ECO:0000313" key="1">
    <source>
        <dbReference type="EMBL" id="KKL62518.1"/>
    </source>
</evidence>
<reference evidence="1" key="1">
    <citation type="journal article" date="2015" name="Nature">
        <title>Complex archaea that bridge the gap between prokaryotes and eukaryotes.</title>
        <authorList>
            <person name="Spang A."/>
            <person name="Saw J.H."/>
            <person name="Jorgensen S.L."/>
            <person name="Zaremba-Niedzwiedzka K."/>
            <person name="Martijn J."/>
            <person name="Lind A.E."/>
            <person name="van Eijk R."/>
            <person name="Schleper C."/>
            <person name="Guy L."/>
            <person name="Ettema T.J."/>
        </authorList>
    </citation>
    <scope>NUCLEOTIDE SEQUENCE</scope>
</reference>
<name>A0A0F9DLC3_9ZZZZ</name>
<protein>
    <submittedName>
        <fullName evidence="1">Uncharacterized protein</fullName>
    </submittedName>
</protein>
<accession>A0A0F9DLC3</accession>
<comment type="caution">
    <text evidence="1">The sequence shown here is derived from an EMBL/GenBank/DDBJ whole genome shotgun (WGS) entry which is preliminary data.</text>
</comment>
<proteinExistence type="predicted"/>
<organism evidence="1">
    <name type="scientific">marine sediment metagenome</name>
    <dbReference type="NCBI Taxonomy" id="412755"/>
    <lineage>
        <taxon>unclassified sequences</taxon>
        <taxon>metagenomes</taxon>
        <taxon>ecological metagenomes</taxon>
    </lineage>
</organism>
<dbReference type="EMBL" id="LAZR01028465">
    <property type="protein sequence ID" value="KKL62518.1"/>
    <property type="molecule type" value="Genomic_DNA"/>
</dbReference>